<sequence>MLVNLALPVEKPSEDATPGEILLYHRVNRGISHQELADKLGYKRAYGIVDLERGFNPIHYKDAVKLGEILNINPDELLNEHTRFCKPGYGICIAKIREMYGMTQQEFSDLISVNRSRLSAWESECTGFHPNEESFNKIKNLAVSIGIDFNRLMDNPAEYRDEYNTFVESNWGLKIKQIRLAHGMLLEEYASVIGCDKQTLEHWEIECVRPLRKYFPAIKETAIACGIELDRLNANPSYFGSDFQRFIEKDCNKKIKSIRMAYGMTTYALGNLIGCTGEAVCRWERGICTPELKYFKTIERIAKEKGITIAELNETPELIGDDYELFCNSGYSKVIRSIRKQCGMLQGEFAKELDVSRSSLANWEQGRFIPSRDNYNILKKYAEERGLSLDES</sequence>
<dbReference type="Gene3D" id="1.10.260.40">
    <property type="entry name" value="lambda repressor-like DNA-binding domains"/>
    <property type="match status" value="4"/>
</dbReference>
<dbReference type="PANTHER" id="PTHR46558">
    <property type="entry name" value="TRACRIPTIONAL REGULATORY PROTEIN-RELATED-RELATED"/>
    <property type="match status" value="1"/>
</dbReference>
<protein>
    <submittedName>
        <fullName evidence="3">Helix-turn-helix domain-containing protein</fullName>
    </submittedName>
</protein>
<feature type="domain" description="HTH cro/C1-type" evidence="2">
    <location>
        <begin position="255"/>
        <end position="312"/>
    </location>
</feature>
<dbReference type="EMBL" id="FRDH01000003">
    <property type="protein sequence ID" value="SHN48492.1"/>
    <property type="molecule type" value="Genomic_DNA"/>
</dbReference>
<evidence type="ECO:0000259" key="2">
    <source>
        <dbReference type="PROSITE" id="PS50943"/>
    </source>
</evidence>
<accession>A0A1M7RQY4</accession>
<dbReference type="Pfam" id="PF12844">
    <property type="entry name" value="HTH_19"/>
    <property type="match status" value="2"/>
</dbReference>
<dbReference type="RefSeq" id="WP_072700043.1">
    <property type="nucleotide sequence ID" value="NZ_FRDH01000003.1"/>
</dbReference>
<feature type="domain" description="HTH cro/C1-type" evidence="2">
    <location>
        <begin position="22"/>
        <end position="77"/>
    </location>
</feature>
<dbReference type="GO" id="GO:0003677">
    <property type="term" value="F:DNA binding"/>
    <property type="evidence" value="ECO:0007669"/>
    <property type="project" value="UniProtKB-KW"/>
</dbReference>
<evidence type="ECO:0000313" key="4">
    <source>
        <dbReference type="Proteomes" id="UP000184097"/>
    </source>
</evidence>
<proteinExistence type="predicted"/>
<dbReference type="CDD" id="cd00093">
    <property type="entry name" value="HTH_XRE"/>
    <property type="match status" value="5"/>
</dbReference>
<dbReference type="SUPFAM" id="SSF47413">
    <property type="entry name" value="lambda repressor-like DNA-binding domains"/>
    <property type="match status" value="4"/>
</dbReference>
<feature type="domain" description="HTH cro/C1-type" evidence="2">
    <location>
        <begin position="93"/>
        <end position="123"/>
    </location>
</feature>
<feature type="domain" description="HTH cro/C1-type" evidence="2">
    <location>
        <begin position="335"/>
        <end position="392"/>
    </location>
</feature>
<dbReference type="Proteomes" id="UP000184097">
    <property type="component" value="Unassembled WGS sequence"/>
</dbReference>
<dbReference type="PROSITE" id="PS50943">
    <property type="entry name" value="HTH_CROC1"/>
    <property type="match status" value="4"/>
</dbReference>
<evidence type="ECO:0000256" key="1">
    <source>
        <dbReference type="ARBA" id="ARBA00023125"/>
    </source>
</evidence>
<reference evidence="3 4" key="1">
    <citation type="submission" date="2016-12" db="EMBL/GenBank/DDBJ databases">
        <authorList>
            <person name="Song W.-J."/>
            <person name="Kurnit D.M."/>
        </authorList>
    </citation>
    <scope>NUCLEOTIDE SEQUENCE [LARGE SCALE GENOMIC DNA]</scope>
    <source>
        <strain evidence="3 4">DSM 14810</strain>
    </source>
</reference>
<gene>
    <name evidence="3" type="ORF">SAMN02745247_00059</name>
</gene>
<evidence type="ECO:0000313" key="3">
    <source>
        <dbReference type="EMBL" id="SHN48492.1"/>
    </source>
</evidence>
<keyword evidence="1" id="KW-0238">DNA-binding</keyword>
<dbReference type="AlphaFoldDB" id="A0A1M7RQY4"/>
<dbReference type="InterPro" id="IPR001387">
    <property type="entry name" value="Cro/C1-type_HTH"/>
</dbReference>
<dbReference type="PANTHER" id="PTHR46558:SF4">
    <property type="entry name" value="DNA-BIDING PHAGE PROTEIN"/>
    <property type="match status" value="1"/>
</dbReference>
<dbReference type="InterPro" id="IPR010982">
    <property type="entry name" value="Lambda_DNA-bd_dom_sf"/>
</dbReference>
<dbReference type="SMART" id="SM00530">
    <property type="entry name" value="HTH_XRE"/>
    <property type="match status" value="5"/>
</dbReference>
<name>A0A1M7RQY4_9FIRM</name>
<organism evidence="3 4">
    <name type="scientific">Butyrivibrio hungatei DSM 14810</name>
    <dbReference type="NCBI Taxonomy" id="1121132"/>
    <lineage>
        <taxon>Bacteria</taxon>
        <taxon>Bacillati</taxon>
        <taxon>Bacillota</taxon>
        <taxon>Clostridia</taxon>
        <taxon>Lachnospirales</taxon>
        <taxon>Lachnospiraceae</taxon>
        <taxon>Butyrivibrio</taxon>
    </lineage>
</organism>